<dbReference type="InterPro" id="IPR002686">
    <property type="entry name" value="Transposase_17"/>
</dbReference>
<dbReference type="PANTHER" id="PTHR33360">
    <property type="entry name" value="TRANSPOSASE FOR INSERTION SEQUENCE ELEMENT IS200"/>
    <property type="match status" value="1"/>
</dbReference>
<accession>A0A1I1L8K3</accession>
<dbReference type="STRING" id="1123010.SAMN02745724_02218"/>
<gene>
    <name evidence="2" type="ORF">SAMN02745724_02218</name>
</gene>
<evidence type="ECO:0000313" key="2">
    <source>
        <dbReference type="EMBL" id="SFC65880.1"/>
    </source>
</evidence>
<dbReference type="Proteomes" id="UP000198862">
    <property type="component" value="Unassembled WGS sequence"/>
</dbReference>
<dbReference type="NCBIfam" id="NF033573">
    <property type="entry name" value="transpos_IS200"/>
    <property type="match status" value="1"/>
</dbReference>
<evidence type="ECO:0000313" key="3">
    <source>
        <dbReference type="Proteomes" id="UP000198862"/>
    </source>
</evidence>
<dbReference type="Gene3D" id="3.30.70.1290">
    <property type="entry name" value="Transposase IS200-like"/>
    <property type="match status" value="1"/>
</dbReference>
<sequence length="80" mass="9870">MELQRNSHHVFRLMYHFVWIPKYRHKVFSDLYREAMKVIIQRIGYDYDYDYDIDIVELEIPEDHIHMVVRSSRKSIGTLL</sequence>
<organism evidence="2 3">
    <name type="scientific">Pseudoalteromonas denitrificans DSM 6059</name>
    <dbReference type="NCBI Taxonomy" id="1123010"/>
    <lineage>
        <taxon>Bacteria</taxon>
        <taxon>Pseudomonadati</taxon>
        <taxon>Pseudomonadota</taxon>
        <taxon>Gammaproteobacteria</taxon>
        <taxon>Alteromonadales</taxon>
        <taxon>Pseudoalteromonadaceae</taxon>
        <taxon>Pseudoalteromonas</taxon>
    </lineage>
</organism>
<name>A0A1I1L8K3_9GAMM</name>
<dbReference type="GO" id="GO:0006313">
    <property type="term" value="P:DNA transposition"/>
    <property type="evidence" value="ECO:0007669"/>
    <property type="project" value="InterPro"/>
</dbReference>
<dbReference type="RefSeq" id="WP_218156502.1">
    <property type="nucleotide sequence ID" value="NZ_FOLO01000014.1"/>
</dbReference>
<protein>
    <submittedName>
        <fullName evidence="2">Transposase IS200 like</fullName>
    </submittedName>
</protein>
<proteinExistence type="predicted"/>
<dbReference type="Pfam" id="PF01797">
    <property type="entry name" value="Y1_Tnp"/>
    <property type="match status" value="1"/>
</dbReference>
<dbReference type="GO" id="GO:0003677">
    <property type="term" value="F:DNA binding"/>
    <property type="evidence" value="ECO:0007669"/>
    <property type="project" value="InterPro"/>
</dbReference>
<dbReference type="PANTHER" id="PTHR33360:SF2">
    <property type="entry name" value="TRANSPOSASE FOR INSERTION SEQUENCE ELEMENT IS200"/>
    <property type="match status" value="1"/>
</dbReference>
<dbReference type="AlphaFoldDB" id="A0A1I1L8K3"/>
<dbReference type="GO" id="GO:0004803">
    <property type="term" value="F:transposase activity"/>
    <property type="evidence" value="ECO:0007669"/>
    <property type="project" value="InterPro"/>
</dbReference>
<dbReference type="InterPro" id="IPR036515">
    <property type="entry name" value="Transposase_17_sf"/>
</dbReference>
<reference evidence="2 3" key="1">
    <citation type="submission" date="2016-10" db="EMBL/GenBank/DDBJ databases">
        <authorList>
            <person name="de Groot N.N."/>
        </authorList>
    </citation>
    <scope>NUCLEOTIDE SEQUENCE [LARGE SCALE GENOMIC DNA]</scope>
    <source>
        <strain evidence="2 3">DSM 6059</strain>
    </source>
</reference>
<feature type="domain" description="Transposase IS200-like" evidence="1">
    <location>
        <begin position="10"/>
        <end position="73"/>
    </location>
</feature>
<evidence type="ECO:0000259" key="1">
    <source>
        <dbReference type="Pfam" id="PF01797"/>
    </source>
</evidence>
<keyword evidence="3" id="KW-1185">Reference proteome</keyword>
<dbReference type="SUPFAM" id="SSF143422">
    <property type="entry name" value="Transposase IS200-like"/>
    <property type="match status" value="1"/>
</dbReference>
<dbReference type="EMBL" id="FOLO01000014">
    <property type="protein sequence ID" value="SFC65880.1"/>
    <property type="molecule type" value="Genomic_DNA"/>
</dbReference>